<dbReference type="Proteomes" id="UP001424532">
    <property type="component" value="Unassembled WGS sequence"/>
</dbReference>
<evidence type="ECO:0008006" key="4">
    <source>
        <dbReference type="Google" id="ProtNLM"/>
    </source>
</evidence>
<gene>
    <name evidence="2" type="ORF">ABFE88_15600</name>
</gene>
<reference evidence="2 3" key="1">
    <citation type="submission" date="2024-05" db="EMBL/GenBank/DDBJ databases">
        <title>Sequence of Lycoming College course isolates.</title>
        <authorList>
            <person name="Reigle C.A."/>
            <person name="Newman J.D."/>
        </authorList>
    </citation>
    <scope>NUCLEOTIDE SEQUENCE [LARGE SCALE GENOMIC DNA]</scope>
    <source>
        <strain evidence="2 3">CAR-09</strain>
    </source>
</reference>
<keyword evidence="1" id="KW-0732">Signal</keyword>
<keyword evidence="3" id="KW-1185">Reference proteome</keyword>
<evidence type="ECO:0000313" key="2">
    <source>
        <dbReference type="EMBL" id="MEN8641073.1"/>
    </source>
</evidence>
<organism evidence="2 3">
    <name type="scientific">Pseudomonas sichuanensis</name>
    <dbReference type="NCBI Taxonomy" id="2213015"/>
    <lineage>
        <taxon>Bacteria</taxon>
        <taxon>Pseudomonadati</taxon>
        <taxon>Pseudomonadota</taxon>
        <taxon>Gammaproteobacteria</taxon>
        <taxon>Pseudomonadales</taxon>
        <taxon>Pseudomonadaceae</taxon>
        <taxon>Pseudomonas</taxon>
    </lineage>
</organism>
<dbReference type="EMBL" id="JBDLYL010000015">
    <property type="protein sequence ID" value="MEN8641073.1"/>
    <property type="molecule type" value="Genomic_DNA"/>
</dbReference>
<name>A0ABV0DHI2_9PSED</name>
<sequence length="172" mass="17878">MIGKLTIAIGLISLSGCSLFQPTAKPSEITLTKAMQDLGTGLKLMKMGEGDVKTGLIASDVTVVFNIAASDKKSGGLTIDMSAPIESGTGTGKATGNLAAESTSQRGNTVTIKFVNLLTIPKETLAYKGTLKEAMDEVKAPASPIEPYKGKLEVNSLTDLEKLSLDPSTTSK</sequence>
<proteinExistence type="predicted"/>
<feature type="chain" id="PRO_5045649557" description="Lipoprotein" evidence="1">
    <location>
        <begin position="21"/>
        <end position="172"/>
    </location>
</feature>
<dbReference type="PROSITE" id="PS51257">
    <property type="entry name" value="PROKAR_LIPOPROTEIN"/>
    <property type="match status" value="1"/>
</dbReference>
<comment type="caution">
    <text evidence="2">The sequence shown here is derived from an EMBL/GenBank/DDBJ whole genome shotgun (WGS) entry which is preliminary data.</text>
</comment>
<evidence type="ECO:0000256" key="1">
    <source>
        <dbReference type="SAM" id="SignalP"/>
    </source>
</evidence>
<protein>
    <recommendedName>
        <fullName evidence="4">Lipoprotein</fullName>
    </recommendedName>
</protein>
<feature type="signal peptide" evidence="1">
    <location>
        <begin position="1"/>
        <end position="20"/>
    </location>
</feature>
<dbReference type="RefSeq" id="WP_347150514.1">
    <property type="nucleotide sequence ID" value="NZ_JBDLYL010000015.1"/>
</dbReference>
<accession>A0ABV0DHI2</accession>
<evidence type="ECO:0000313" key="3">
    <source>
        <dbReference type="Proteomes" id="UP001424532"/>
    </source>
</evidence>